<dbReference type="FunFam" id="1.20.1560.10:FF:000028">
    <property type="entry name" value="ABC transporter B family member 20"/>
    <property type="match status" value="1"/>
</dbReference>
<dbReference type="FunFam" id="1.20.1560.10:FF:000049">
    <property type="entry name" value="ABC transporter B family member 6"/>
    <property type="match status" value="1"/>
</dbReference>
<gene>
    <name evidence="16" type="ORF">KIW84_035607</name>
</gene>
<organism evidence="16 17">
    <name type="scientific">Pisum sativum</name>
    <name type="common">Garden pea</name>
    <name type="synonym">Lathyrus oleraceus</name>
    <dbReference type="NCBI Taxonomy" id="3888"/>
    <lineage>
        <taxon>Eukaryota</taxon>
        <taxon>Viridiplantae</taxon>
        <taxon>Streptophyta</taxon>
        <taxon>Embryophyta</taxon>
        <taxon>Tracheophyta</taxon>
        <taxon>Spermatophyta</taxon>
        <taxon>Magnoliopsida</taxon>
        <taxon>eudicotyledons</taxon>
        <taxon>Gunneridae</taxon>
        <taxon>Pentapetalae</taxon>
        <taxon>rosids</taxon>
        <taxon>fabids</taxon>
        <taxon>Fabales</taxon>
        <taxon>Fabaceae</taxon>
        <taxon>Papilionoideae</taxon>
        <taxon>50 kb inversion clade</taxon>
        <taxon>NPAAA clade</taxon>
        <taxon>Hologalegina</taxon>
        <taxon>IRL clade</taxon>
        <taxon>Fabeae</taxon>
        <taxon>Lathyrus</taxon>
    </lineage>
</organism>
<dbReference type="CDD" id="cd18578">
    <property type="entry name" value="ABC_6TM_Pgp_ABCB1_D2_like"/>
    <property type="match status" value="1"/>
</dbReference>
<evidence type="ECO:0000256" key="3">
    <source>
        <dbReference type="ARBA" id="ARBA00022448"/>
    </source>
</evidence>
<evidence type="ECO:0000256" key="6">
    <source>
        <dbReference type="ARBA" id="ARBA00022741"/>
    </source>
</evidence>
<dbReference type="GO" id="GO:0005886">
    <property type="term" value="C:plasma membrane"/>
    <property type="evidence" value="ECO:0007669"/>
    <property type="project" value="TreeGrafter"/>
</dbReference>
<feature type="transmembrane region" description="Helical" evidence="13">
    <location>
        <begin position="1099"/>
        <end position="1120"/>
    </location>
</feature>
<dbReference type="CDD" id="cd18577">
    <property type="entry name" value="ABC_6TM_Pgp_ABCB1_D1_like"/>
    <property type="match status" value="1"/>
</dbReference>
<feature type="transmembrane region" description="Helical" evidence="13">
    <location>
        <begin position="348"/>
        <end position="366"/>
    </location>
</feature>
<evidence type="ECO:0000259" key="15">
    <source>
        <dbReference type="PROSITE" id="PS50929"/>
    </source>
</evidence>
<feature type="compositionally biased region" description="Basic and acidic residues" evidence="12">
    <location>
        <begin position="795"/>
        <end position="812"/>
    </location>
</feature>
<feature type="transmembrane region" description="Helical" evidence="13">
    <location>
        <begin position="980"/>
        <end position="1003"/>
    </location>
</feature>
<dbReference type="InterPro" id="IPR011527">
    <property type="entry name" value="ABC1_TM_dom"/>
</dbReference>
<feature type="transmembrane region" description="Helical" evidence="13">
    <location>
        <begin position="207"/>
        <end position="226"/>
    </location>
</feature>
<dbReference type="EMBL" id="JAMSHJ010000003">
    <property type="protein sequence ID" value="KAI5431483.1"/>
    <property type="molecule type" value="Genomic_DNA"/>
</dbReference>
<dbReference type="Gene3D" id="3.40.50.300">
    <property type="entry name" value="P-loop containing nucleotide triphosphate hydrolases"/>
    <property type="match status" value="2"/>
</dbReference>
<dbReference type="Proteomes" id="UP001058974">
    <property type="component" value="Chromosome 3"/>
</dbReference>
<dbReference type="OrthoDB" id="6500128at2759"/>
<protein>
    <submittedName>
        <fullName evidence="16">ABC transporter B member 20</fullName>
    </submittedName>
</protein>
<name>A0A9D5B2K8_PEA</name>
<feature type="transmembrane region" description="Helical" evidence="13">
    <location>
        <begin position="829"/>
        <end position="858"/>
    </location>
</feature>
<keyword evidence="7" id="KW-0067">ATP-binding</keyword>
<dbReference type="SUPFAM" id="SSF90123">
    <property type="entry name" value="ABC transporter transmembrane region"/>
    <property type="match status" value="2"/>
</dbReference>
<feature type="transmembrane region" description="Helical" evidence="13">
    <location>
        <begin position="1052"/>
        <end position="1079"/>
    </location>
</feature>
<evidence type="ECO:0000256" key="13">
    <source>
        <dbReference type="SAM" id="Phobius"/>
    </source>
</evidence>
<dbReference type="SUPFAM" id="SSF52540">
    <property type="entry name" value="P-loop containing nucleoside triphosphate hydrolases"/>
    <property type="match status" value="2"/>
</dbReference>
<feature type="transmembrane region" description="Helical" evidence="13">
    <location>
        <begin position="80"/>
        <end position="103"/>
    </location>
</feature>
<feature type="transmembrane region" description="Helical" evidence="13">
    <location>
        <begin position="232"/>
        <end position="253"/>
    </location>
</feature>
<feature type="domain" description="ABC transporter" evidence="14">
    <location>
        <begin position="407"/>
        <end position="642"/>
    </location>
</feature>
<dbReference type="Gramene" id="PSAT_LOCUS11416_t1">
    <property type="protein sequence ID" value="CAL5191462.1"/>
    <property type="gene ID" value="PSAT_LOCUS11416"/>
</dbReference>
<evidence type="ECO:0000256" key="12">
    <source>
        <dbReference type="SAM" id="MobiDB-lite"/>
    </source>
</evidence>
<comment type="similarity">
    <text evidence="2">Belongs to the ABC transporter superfamily. ABCB family. Multidrug resistance exporter (TC 3.A.1.201) subfamily.</text>
</comment>
<feature type="transmembrane region" description="Helical" evidence="13">
    <location>
        <begin position="878"/>
        <end position="900"/>
    </location>
</feature>
<dbReference type="PROSITE" id="PS50929">
    <property type="entry name" value="ABC_TM1F"/>
    <property type="match status" value="2"/>
</dbReference>
<comment type="caution">
    <text evidence="16">The sequence shown here is derived from an EMBL/GenBank/DDBJ whole genome shotgun (WGS) entry which is preliminary data.</text>
</comment>
<dbReference type="FunFam" id="1.20.1560.10:FF:000021">
    <property type="entry name" value="ABC transporter B family member 6"/>
    <property type="match status" value="1"/>
</dbReference>
<feature type="domain" description="ABC transporter" evidence="14">
    <location>
        <begin position="1156"/>
        <end position="1393"/>
    </location>
</feature>
<comment type="subcellular location">
    <subcellularLocation>
        <location evidence="1">Membrane</location>
        <topology evidence="1">Multi-pass membrane protein</topology>
    </subcellularLocation>
</comment>
<evidence type="ECO:0000256" key="1">
    <source>
        <dbReference type="ARBA" id="ARBA00004141"/>
    </source>
</evidence>
<proteinExistence type="inferred from homology"/>
<dbReference type="InterPro" id="IPR003439">
    <property type="entry name" value="ABC_transporter-like_ATP-bd"/>
</dbReference>
<evidence type="ECO:0000313" key="17">
    <source>
        <dbReference type="Proteomes" id="UP001058974"/>
    </source>
</evidence>
<keyword evidence="3" id="KW-0813">Transport</keyword>
<sequence>MMISRGLFGWSPPHVQPLTPVSEVSEPPESPSPYVDPGAENSTSQQVEVEDEMEEQEEMEPPPAAVPFSKLFACADRFDWFLMAVGSVAAAAHGTALVVYLHYFAKIIHVLRMDDQPAGSQERFERFTELALTIVYIAAGVFAAGWIEVSCWILTGERQTAVIRSNYVQVLLNQDMSFFDTYGNNGDIVSQVLSDVLLIQSALSEKVGNYIHNMATFFSGLVIGLINCWQIALITLATGPFIVAAGGISNIFLHRLAENIQDAYAEAASIAEQAVSYVRTLYAFTNETLAKYSYATSLQATLRYGILISLVQGLGLGFTYGLAICSCALQLWVGRFLVIHGKAHGGEIVTALFAVILSGLGLNQAATNFYSFEQGRIAAYRLYEMISRSSSTVNHDGTSTDSVQGNIVFRNVYFSYLSRPEIPILSGFFLTVPSKKAVALVGRNGSGKSSIIPLMERFYDPTLGEVLLDGENIKNLNLEWLRSQIGLVTQEPALLSLSIRDNIAYGRDVTIDQIEEAAKMAHAHTFISSLEKGYDTQVGRAGLALTEEQKIKLSIARAVLLNPSILLLDEVTGGLDFEAERAVHEALDMLMLGRSTIIIARRLSLIRNADYIAVMEEGQLVEMGTHDELLNLNGLYAELLRCEEAAKLPKRMPARNYKESAAFQIEKDSSASHSFNEPSSPKMTKSPSLQRISNVSHSRPSDVIYNFQESPKDLSPPPEMMLENGQALDAADKEPSIRRQDSFEMRLPELPKIDIQSVHRQKSNGSGPESPISPLLTSDPKKERSHSQSFSRPHSHSDDASVTLGEEREAQQRKPPSLRKLAELSSAEWLYAVLGSIGAAAFGSFNPLLAYVIGLVVAAYYRIDNQHHLEREIDKWCLIIGCMGIVTVIANFLQHFYFGIMGEKMTERVRRMMFSAMLRNEVGWFDDEENSADNLSMRLANDATFVRAAFSNRLSIFIQDSAAVIVGLLIGAVLHWRLALVAFATLPILCISAVAQKLWLAGFSRGIQEMHRKASLVLEDAVRNIYTVVAFCAGNKVMELYRLQLKKIFKQSFLHGMGIGFAFGFSQFLLFACNALLLWYTAICIKNGYINPSTALREYMVFSFATFALVEPFGLAPYILKRRKSLISVFDIIDREPKIDPDDNKALKPPNVYGSIELKNIDFCYPSRPEVLVLSNFNLKMNGGQTVAVVGVSGSGKSTIISLMQRFYDPVAGQVLLDGRDLKLYNLRWLRSHLGLIQQEPIIFSTTIRENIIYARHNASEAEMKEAARIANAHHFISSLPHGYDTHVGMRGVDLTPGQKQRIAIARVVLKNAPILLLDEASSSIESESSRVIQEALDTLIMGNKTTILIAHRAAMMRHVDNIVVLNGGRIVEEGSHDSLVAKNGLYVRLMQPHFGKAMRQHRLS</sequence>
<accession>A0A9D5B2K8</accession>
<comment type="catalytic activity">
    <reaction evidence="11">
        <text>(indol-3-yl)acetate(in) + ATP + H2O = (indol-3-yl)acetate(out) + ADP + phosphate + H(+)</text>
        <dbReference type="Rhea" id="RHEA:84235"/>
        <dbReference type="ChEBI" id="CHEBI:15377"/>
        <dbReference type="ChEBI" id="CHEBI:15378"/>
        <dbReference type="ChEBI" id="CHEBI:30616"/>
        <dbReference type="ChEBI" id="CHEBI:30854"/>
        <dbReference type="ChEBI" id="CHEBI:43474"/>
        <dbReference type="ChEBI" id="CHEBI:456216"/>
    </reaction>
    <physiologicalReaction direction="left-to-right" evidence="11">
        <dbReference type="Rhea" id="RHEA:84236"/>
    </physiologicalReaction>
</comment>
<dbReference type="SMART" id="SM00382">
    <property type="entry name" value="AAA"/>
    <property type="match status" value="2"/>
</dbReference>
<keyword evidence="10" id="KW-0325">Glycoprotein</keyword>
<feature type="transmembrane region" description="Helical" evidence="13">
    <location>
        <begin position="130"/>
        <end position="154"/>
    </location>
</feature>
<evidence type="ECO:0000256" key="5">
    <source>
        <dbReference type="ARBA" id="ARBA00022737"/>
    </source>
</evidence>
<evidence type="ECO:0000256" key="9">
    <source>
        <dbReference type="ARBA" id="ARBA00023136"/>
    </source>
</evidence>
<keyword evidence="9 13" id="KW-0472">Membrane</keyword>
<feature type="domain" description="ABC transmembrane type-1" evidence="15">
    <location>
        <begin position="833"/>
        <end position="1125"/>
    </location>
</feature>
<feature type="compositionally biased region" description="Polar residues" evidence="12">
    <location>
        <begin position="671"/>
        <end position="698"/>
    </location>
</feature>
<reference evidence="16 17" key="1">
    <citation type="journal article" date="2022" name="Nat. Genet.">
        <title>Improved pea reference genome and pan-genome highlight genomic features and evolutionary characteristics.</title>
        <authorList>
            <person name="Yang T."/>
            <person name="Liu R."/>
            <person name="Luo Y."/>
            <person name="Hu S."/>
            <person name="Wang D."/>
            <person name="Wang C."/>
            <person name="Pandey M.K."/>
            <person name="Ge S."/>
            <person name="Xu Q."/>
            <person name="Li N."/>
            <person name="Li G."/>
            <person name="Huang Y."/>
            <person name="Saxena R.K."/>
            <person name="Ji Y."/>
            <person name="Li M."/>
            <person name="Yan X."/>
            <person name="He Y."/>
            <person name="Liu Y."/>
            <person name="Wang X."/>
            <person name="Xiang C."/>
            <person name="Varshney R.K."/>
            <person name="Ding H."/>
            <person name="Gao S."/>
            <person name="Zong X."/>
        </authorList>
    </citation>
    <scope>NUCLEOTIDE SEQUENCE [LARGE SCALE GENOMIC DNA]</scope>
    <source>
        <strain evidence="16 17">cv. Zhongwan 6</strain>
    </source>
</reference>
<evidence type="ECO:0000256" key="8">
    <source>
        <dbReference type="ARBA" id="ARBA00022989"/>
    </source>
</evidence>
<feature type="transmembrane region" description="Helical" evidence="13">
    <location>
        <begin position="954"/>
        <end position="974"/>
    </location>
</feature>
<dbReference type="Gramene" id="Psat03G0560700-T1">
    <property type="protein sequence ID" value="KAI5431483.1"/>
    <property type="gene ID" value="KIW84_035607"/>
</dbReference>
<feature type="region of interest" description="Disordered" evidence="12">
    <location>
        <begin position="665"/>
        <end position="702"/>
    </location>
</feature>
<dbReference type="FunFam" id="3.40.50.300:FF:001683">
    <property type="entry name" value="ABC transporter B family member 20"/>
    <property type="match status" value="1"/>
</dbReference>
<dbReference type="PANTHER" id="PTHR24222">
    <property type="entry name" value="ABC TRANSPORTER B FAMILY"/>
    <property type="match status" value="1"/>
</dbReference>
<evidence type="ECO:0000256" key="7">
    <source>
        <dbReference type="ARBA" id="ARBA00022840"/>
    </source>
</evidence>
<feature type="compositionally biased region" description="Acidic residues" evidence="12">
    <location>
        <begin position="48"/>
        <end position="59"/>
    </location>
</feature>
<keyword evidence="4 13" id="KW-0812">Transmembrane</keyword>
<feature type="region of interest" description="Disordered" evidence="12">
    <location>
        <begin position="13"/>
        <end position="59"/>
    </location>
</feature>
<dbReference type="InterPro" id="IPR036640">
    <property type="entry name" value="ABC1_TM_sf"/>
</dbReference>
<evidence type="ECO:0000256" key="10">
    <source>
        <dbReference type="ARBA" id="ARBA00023180"/>
    </source>
</evidence>
<feature type="region of interest" description="Disordered" evidence="12">
    <location>
        <begin position="747"/>
        <end position="817"/>
    </location>
</feature>
<keyword evidence="5" id="KW-0677">Repeat</keyword>
<feature type="domain" description="ABC transmembrane type-1" evidence="15">
    <location>
        <begin position="84"/>
        <end position="374"/>
    </location>
</feature>
<evidence type="ECO:0000256" key="11">
    <source>
        <dbReference type="ARBA" id="ARBA00093214"/>
    </source>
</evidence>
<dbReference type="InterPro" id="IPR027417">
    <property type="entry name" value="P-loop_NTPase"/>
</dbReference>
<dbReference type="GO" id="GO:0016887">
    <property type="term" value="F:ATP hydrolysis activity"/>
    <property type="evidence" value="ECO:0007669"/>
    <property type="project" value="InterPro"/>
</dbReference>
<evidence type="ECO:0000259" key="14">
    <source>
        <dbReference type="PROSITE" id="PS50893"/>
    </source>
</evidence>
<dbReference type="InterPro" id="IPR003593">
    <property type="entry name" value="AAA+_ATPase"/>
</dbReference>
<dbReference type="PROSITE" id="PS50893">
    <property type="entry name" value="ABC_TRANSPORTER_2"/>
    <property type="match status" value="2"/>
</dbReference>
<keyword evidence="6" id="KW-0547">Nucleotide-binding</keyword>
<keyword evidence="17" id="KW-1185">Reference proteome</keyword>
<dbReference type="InterPro" id="IPR039421">
    <property type="entry name" value="Type_1_exporter"/>
</dbReference>
<evidence type="ECO:0000256" key="2">
    <source>
        <dbReference type="ARBA" id="ARBA00007577"/>
    </source>
</evidence>
<dbReference type="Pfam" id="PF00005">
    <property type="entry name" value="ABC_tran"/>
    <property type="match status" value="2"/>
</dbReference>
<dbReference type="Pfam" id="PF00664">
    <property type="entry name" value="ABC_membrane"/>
    <property type="match status" value="2"/>
</dbReference>
<dbReference type="GO" id="GO:0140359">
    <property type="term" value="F:ABC-type transporter activity"/>
    <property type="evidence" value="ECO:0007669"/>
    <property type="project" value="InterPro"/>
</dbReference>
<evidence type="ECO:0000256" key="4">
    <source>
        <dbReference type="ARBA" id="ARBA00022692"/>
    </source>
</evidence>
<keyword evidence="8 13" id="KW-1133">Transmembrane helix</keyword>
<feature type="transmembrane region" description="Helical" evidence="13">
    <location>
        <begin position="306"/>
        <end position="333"/>
    </location>
</feature>
<dbReference type="GO" id="GO:0005524">
    <property type="term" value="F:ATP binding"/>
    <property type="evidence" value="ECO:0007669"/>
    <property type="project" value="UniProtKB-KW"/>
</dbReference>
<dbReference type="PANTHER" id="PTHR24222:SF52">
    <property type="entry name" value="ABC TRANSPORTER B FAMILY MEMBER 20-RELATED"/>
    <property type="match status" value="1"/>
</dbReference>
<dbReference type="FunFam" id="3.40.50.300:FF:000240">
    <property type="entry name" value="ABC transporter B family member 20"/>
    <property type="match status" value="1"/>
</dbReference>
<dbReference type="Gene3D" id="1.20.1560.10">
    <property type="entry name" value="ABC transporter type 1, transmembrane domain"/>
    <property type="match status" value="2"/>
</dbReference>
<evidence type="ECO:0000313" key="16">
    <source>
        <dbReference type="EMBL" id="KAI5431483.1"/>
    </source>
</evidence>